<feature type="region of interest" description="Disordered" evidence="3">
    <location>
        <begin position="1"/>
        <end position="23"/>
    </location>
</feature>
<dbReference type="PANTHER" id="PTHR46797:SF1">
    <property type="entry name" value="METHYLPHOSPHONATE SYNTHASE"/>
    <property type="match status" value="1"/>
</dbReference>
<keyword evidence="2" id="KW-0175">Coiled coil</keyword>
<dbReference type="PROSITE" id="PS50943">
    <property type="entry name" value="HTH_CROC1"/>
    <property type="match status" value="1"/>
</dbReference>
<dbReference type="InterPro" id="IPR010982">
    <property type="entry name" value="Lambda_DNA-bd_dom_sf"/>
</dbReference>
<evidence type="ECO:0000313" key="6">
    <source>
        <dbReference type="Proteomes" id="UP001611383"/>
    </source>
</evidence>
<feature type="domain" description="HTH cro/C1-type" evidence="4">
    <location>
        <begin position="37"/>
        <end position="91"/>
    </location>
</feature>
<dbReference type="SMART" id="SM00530">
    <property type="entry name" value="HTH_XRE"/>
    <property type="match status" value="1"/>
</dbReference>
<gene>
    <name evidence="5" type="ORF">F0U60_18600</name>
</gene>
<reference evidence="5 6" key="1">
    <citation type="submission" date="2019-08" db="EMBL/GenBank/DDBJ databases">
        <title>Archangium and Cystobacter genomes.</title>
        <authorList>
            <person name="Chen I.-C.K."/>
            <person name="Wielgoss S."/>
        </authorList>
    </citation>
    <scope>NUCLEOTIDE SEQUENCE [LARGE SCALE GENOMIC DNA]</scope>
    <source>
        <strain evidence="5 6">Cbm 6</strain>
    </source>
</reference>
<organism evidence="5 6">
    <name type="scientific">Archangium minus</name>
    <dbReference type="NCBI Taxonomy" id="83450"/>
    <lineage>
        <taxon>Bacteria</taxon>
        <taxon>Pseudomonadati</taxon>
        <taxon>Myxococcota</taxon>
        <taxon>Myxococcia</taxon>
        <taxon>Myxococcales</taxon>
        <taxon>Cystobacterineae</taxon>
        <taxon>Archangiaceae</taxon>
        <taxon>Archangium</taxon>
    </lineage>
</organism>
<dbReference type="InterPro" id="IPR001387">
    <property type="entry name" value="Cro/C1-type_HTH"/>
</dbReference>
<proteinExistence type="predicted"/>
<feature type="coiled-coil region" evidence="2">
    <location>
        <begin position="23"/>
        <end position="50"/>
    </location>
</feature>
<evidence type="ECO:0000256" key="3">
    <source>
        <dbReference type="SAM" id="MobiDB-lite"/>
    </source>
</evidence>
<keyword evidence="6" id="KW-1185">Reference proteome</keyword>
<evidence type="ECO:0000256" key="1">
    <source>
        <dbReference type="ARBA" id="ARBA00023125"/>
    </source>
</evidence>
<name>A0ABY9WQ18_9BACT</name>
<dbReference type="Pfam" id="PF13560">
    <property type="entry name" value="HTH_31"/>
    <property type="match status" value="1"/>
</dbReference>
<dbReference type="EMBL" id="CP043494">
    <property type="protein sequence ID" value="WNG45899.1"/>
    <property type="molecule type" value="Genomic_DNA"/>
</dbReference>
<dbReference type="RefSeq" id="WP_395821664.1">
    <property type="nucleotide sequence ID" value="NZ_CP043494.1"/>
</dbReference>
<sequence>MPTSGKSPHSHGPSEVRTRKDLAPVIKRELKRLGTRLRELREQRGLTQEQAAELMGVHPKSMPRIEGGTANPTVATLVAASVAYKVPLRELFPEEAKEH</sequence>
<dbReference type="PANTHER" id="PTHR46797">
    <property type="entry name" value="HTH-TYPE TRANSCRIPTIONAL REGULATOR"/>
    <property type="match status" value="1"/>
</dbReference>
<evidence type="ECO:0000313" key="5">
    <source>
        <dbReference type="EMBL" id="WNG45899.1"/>
    </source>
</evidence>
<accession>A0ABY9WQ18</accession>
<dbReference type="Proteomes" id="UP001611383">
    <property type="component" value="Chromosome"/>
</dbReference>
<feature type="compositionally biased region" description="Basic and acidic residues" evidence="3">
    <location>
        <begin position="12"/>
        <end position="23"/>
    </location>
</feature>
<keyword evidence="1" id="KW-0238">DNA-binding</keyword>
<dbReference type="SUPFAM" id="SSF47413">
    <property type="entry name" value="lambda repressor-like DNA-binding domains"/>
    <property type="match status" value="1"/>
</dbReference>
<evidence type="ECO:0000256" key="2">
    <source>
        <dbReference type="SAM" id="Coils"/>
    </source>
</evidence>
<protein>
    <submittedName>
        <fullName evidence="5">Helix-turn-helix transcriptional regulator</fullName>
    </submittedName>
</protein>
<dbReference type="Gene3D" id="1.10.260.40">
    <property type="entry name" value="lambda repressor-like DNA-binding domains"/>
    <property type="match status" value="1"/>
</dbReference>
<dbReference type="InterPro" id="IPR050807">
    <property type="entry name" value="TransReg_Diox_bact_type"/>
</dbReference>
<dbReference type="CDD" id="cd00093">
    <property type="entry name" value="HTH_XRE"/>
    <property type="match status" value="1"/>
</dbReference>
<evidence type="ECO:0000259" key="4">
    <source>
        <dbReference type="PROSITE" id="PS50943"/>
    </source>
</evidence>